<gene>
    <name evidence="5" type="ORF">LA521A_32300</name>
</gene>
<feature type="domain" description="Pirin N-terminal" evidence="3">
    <location>
        <begin position="10"/>
        <end position="119"/>
    </location>
</feature>
<dbReference type="PANTHER" id="PTHR43212">
    <property type="entry name" value="QUERCETIN 2,3-DIOXYGENASE"/>
    <property type="match status" value="1"/>
</dbReference>
<dbReference type="Proteomes" id="UP001317822">
    <property type="component" value="Chromosome"/>
</dbReference>
<proteinExistence type="inferred from homology"/>
<dbReference type="InterPro" id="IPR012093">
    <property type="entry name" value="Pirin"/>
</dbReference>
<dbReference type="InterPro" id="IPR041602">
    <property type="entry name" value="Quercetinase_C"/>
</dbReference>
<dbReference type="Pfam" id="PF02678">
    <property type="entry name" value="Pirin"/>
    <property type="match status" value="1"/>
</dbReference>
<name>A0ABN6UNQ0_9GAMM</name>
<dbReference type="EMBL" id="AP027041">
    <property type="protein sequence ID" value="BDU18029.1"/>
    <property type="molecule type" value="Genomic_DNA"/>
</dbReference>
<evidence type="ECO:0000259" key="3">
    <source>
        <dbReference type="Pfam" id="PF02678"/>
    </source>
</evidence>
<dbReference type="Gene3D" id="2.60.120.10">
    <property type="entry name" value="Jelly Rolls"/>
    <property type="match status" value="2"/>
</dbReference>
<organism evidence="5 6">
    <name type="scientific">Lysobacter auxotrophicus</name>
    <dbReference type="NCBI Taxonomy" id="2992573"/>
    <lineage>
        <taxon>Bacteria</taxon>
        <taxon>Pseudomonadati</taxon>
        <taxon>Pseudomonadota</taxon>
        <taxon>Gammaproteobacteria</taxon>
        <taxon>Lysobacterales</taxon>
        <taxon>Lysobacteraceae</taxon>
        <taxon>Lysobacter</taxon>
    </lineage>
</organism>
<accession>A0ABN6UNQ0</accession>
<feature type="domain" description="Quercetin 2,3-dioxygenase C-terminal cupin" evidence="4">
    <location>
        <begin position="145"/>
        <end position="231"/>
    </location>
</feature>
<dbReference type="InterPro" id="IPR003829">
    <property type="entry name" value="Pirin_N_dom"/>
</dbReference>
<reference evidence="5 6" key="1">
    <citation type="journal article" date="2023" name="Int. J. Syst. Evol. Microbiol.">
        <title>Physiological and genomic analyses of cobalamin (vitamin B12)-auxotrophy of Lysobacter auxotrophicus sp. nov., a methionine-auxotrophic chitinolytic bacterium isolated from chitin-treated soil.</title>
        <authorList>
            <person name="Saito A."/>
            <person name="Dohra H."/>
            <person name="Hamada M."/>
            <person name="Moriuchi R."/>
            <person name="Kotsuchibashi Y."/>
            <person name="Mori K."/>
        </authorList>
    </citation>
    <scope>NUCLEOTIDE SEQUENCE [LARGE SCALE GENOMIC DNA]</scope>
    <source>
        <strain evidence="5 6">5-21a</strain>
    </source>
</reference>
<dbReference type="RefSeq" id="WP_281779916.1">
    <property type="nucleotide sequence ID" value="NZ_AP027041.1"/>
</dbReference>
<evidence type="ECO:0000256" key="1">
    <source>
        <dbReference type="ARBA" id="ARBA00008416"/>
    </source>
</evidence>
<protein>
    <submittedName>
        <fullName evidence="5">Pirin family protein</fullName>
    </submittedName>
</protein>
<evidence type="ECO:0000313" key="6">
    <source>
        <dbReference type="Proteomes" id="UP001317822"/>
    </source>
</evidence>
<evidence type="ECO:0000259" key="4">
    <source>
        <dbReference type="Pfam" id="PF17954"/>
    </source>
</evidence>
<dbReference type="PANTHER" id="PTHR43212:SF2">
    <property type="entry name" value="PIRIN-LIKE PROTEIN YHAK"/>
    <property type="match status" value="1"/>
</dbReference>
<comment type="similarity">
    <text evidence="1 2">Belongs to the pirin family.</text>
</comment>
<dbReference type="Pfam" id="PF17954">
    <property type="entry name" value="Pirin_C_2"/>
    <property type="match status" value="1"/>
</dbReference>
<dbReference type="InterPro" id="IPR014710">
    <property type="entry name" value="RmlC-like_jellyroll"/>
</dbReference>
<dbReference type="PIRSF" id="PIRSF006232">
    <property type="entry name" value="Pirin"/>
    <property type="match status" value="1"/>
</dbReference>
<evidence type="ECO:0000256" key="2">
    <source>
        <dbReference type="RuleBase" id="RU003457"/>
    </source>
</evidence>
<dbReference type="InterPro" id="IPR011051">
    <property type="entry name" value="RmlC_Cupin_sf"/>
</dbReference>
<dbReference type="SUPFAM" id="SSF51182">
    <property type="entry name" value="RmlC-like cupins"/>
    <property type="match status" value="1"/>
</dbReference>
<keyword evidence="6" id="KW-1185">Reference proteome</keyword>
<sequence length="236" mass="25005">MIVHRPADSRGHSTAEGRDSHHAFSFGSHYAPAWMGLGALRVLNDDRLAPGAGFDTARHANMELLALVVSGELAHEDAIGGSGVLRTGELQWLSAGHGVQHAERNASSSEPLRLLQLWIQPSRLNHEPAYARRAAAPADARGWTLLASGDGADGSLAIRQDARLLQLRLEPGKAADFVPDGSRLYWLQVVSGAATANGGIALRPGDALALRDESGTLRFQGAGDEPALLVLLDLPE</sequence>
<evidence type="ECO:0000313" key="5">
    <source>
        <dbReference type="EMBL" id="BDU18029.1"/>
    </source>
</evidence>